<sequence>MMIKWQPWKIILLGGSMMLISVILPLLMVLQILQSSFFLNFLTYGLSVAGLLIGFIGMVTMVRVERAKQKFKDQFK</sequence>
<dbReference type="OrthoDB" id="9958751at2"/>
<name>A0A1Y6K075_9CHLR</name>
<proteinExistence type="predicted"/>
<dbReference type="Proteomes" id="UP000195514">
    <property type="component" value="Chromosome I"/>
</dbReference>
<dbReference type="EMBL" id="LT859958">
    <property type="protein sequence ID" value="SMX53105.1"/>
    <property type="molecule type" value="Genomic_DNA"/>
</dbReference>
<protein>
    <submittedName>
        <fullName evidence="2">Uncharacterized protein</fullName>
    </submittedName>
</protein>
<keyword evidence="3" id="KW-1185">Reference proteome</keyword>
<evidence type="ECO:0000256" key="1">
    <source>
        <dbReference type="SAM" id="Phobius"/>
    </source>
</evidence>
<gene>
    <name evidence="2" type="ORF">CFX1CAM_0039</name>
</gene>
<feature type="transmembrane region" description="Helical" evidence="1">
    <location>
        <begin position="12"/>
        <end position="33"/>
    </location>
</feature>
<evidence type="ECO:0000313" key="2">
    <source>
        <dbReference type="EMBL" id="SMX53105.1"/>
    </source>
</evidence>
<dbReference type="KEGG" id="abat:CFX1CAM_0039"/>
<evidence type="ECO:0000313" key="3">
    <source>
        <dbReference type="Proteomes" id="UP000195514"/>
    </source>
</evidence>
<accession>A0A1Y6K075</accession>
<keyword evidence="1" id="KW-0812">Transmembrane</keyword>
<reference evidence="3" key="1">
    <citation type="submission" date="2017-05" db="EMBL/GenBank/DDBJ databases">
        <authorList>
            <person name="Kirkegaard R."/>
            <person name="Mcilroy J S."/>
        </authorList>
    </citation>
    <scope>NUCLEOTIDE SEQUENCE [LARGE SCALE GENOMIC DNA]</scope>
</reference>
<feature type="transmembrane region" description="Helical" evidence="1">
    <location>
        <begin position="39"/>
        <end position="62"/>
    </location>
</feature>
<dbReference type="AlphaFoldDB" id="A0A1Y6K075"/>
<keyword evidence="1" id="KW-1133">Transmembrane helix</keyword>
<organism evidence="2 3">
    <name type="scientific">Candidatus Brevifilum fermentans</name>
    <dbReference type="NCBI Taxonomy" id="1986204"/>
    <lineage>
        <taxon>Bacteria</taxon>
        <taxon>Bacillati</taxon>
        <taxon>Chloroflexota</taxon>
        <taxon>Anaerolineae</taxon>
        <taxon>Anaerolineales</taxon>
        <taxon>Anaerolineaceae</taxon>
        <taxon>Candidatus Brevifilum</taxon>
    </lineage>
</organism>
<keyword evidence="1" id="KW-0472">Membrane</keyword>